<gene>
    <name evidence="2" type="ORF">LKD36_16885</name>
</gene>
<protein>
    <submittedName>
        <fullName evidence="2">Uncharacterized protein</fullName>
    </submittedName>
</protein>
<feature type="signal peptide" evidence="1">
    <location>
        <begin position="1"/>
        <end position="30"/>
    </location>
</feature>
<dbReference type="AlphaFoldDB" id="A0AAE3A8A1"/>
<feature type="chain" id="PRO_5041942728" evidence="1">
    <location>
        <begin position="31"/>
        <end position="177"/>
    </location>
</feature>
<proteinExistence type="predicted"/>
<keyword evidence="3" id="KW-1185">Reference proteome</keyword>
<evidence type="ECO:0000256" key="1">
    <source>
        <dbReference type="SAM" id="SignalP"/>
    </source>
</evidence>
<dbReference type="EMBL" id="JAJEPS010000033">
    <property type="protein sequence ID" value="MCC2127816.1"/>
    <property type="molecule type" value="Genomic_DNA"/>
</dbReference>
<organism evidence="2 3">
    <name type="scientific">Hominiventricola filiformis</name>
    <dbReference type="NCBI Taxonomy" id="2885352"/>
    <lineage>
        <taxon>Bacteria</taxon>
        <taxon>Bacillati</taxon>
        <taxon>Bacillota</taxon>
        <taxon>Clostridia</taxon>
        <taxon>Lachnospirales</taxon>
        <taxon>Lachnospiraceae</taxon>
        <taxon>Hominiventricola</taxon>
    </lineage>
</organism>
<reference evidence="2 3" key="1">
    <citation type="submission" date="2021-10" db="EMBL/GenBank/DDBJ databases">
        <title>Anaerobic single-cell dispensing facilitates the cultivation of human gut bacteria.</title>
        <authorList>
            <person name="Afrizal A."/>
        </authorList>
    </citation>
    <scope>NUCLEOTIDE SEQUENCE [LARGE SCALE GENOMIC DNA]</scope>
    <source>
        <strain evidence="2 3">CLA-AA-H276</strain>
    </source>
</reference>
<sequence>MFIKKFSKRLFTSLVAFCMFFSVSAVPAFAAETTTEITDTQQPVVIGEYDGYLTDVMISDGVTKRAVANVRINSYATYDEDDGIQVHVKLYVPWYESPKPEFTGMTGTVNVLMNKKSTNTAFAELADGEETIETDVDTGRTGNSGDKGTVSVSGVATANNALAGGGAFAISYPVTLP</sequence>
<comment type="caution">
    <text evidence="2">The sequence shown here is derived from an EMBL/GenBank/DDBJ whole genome shotgun (WGS) entry which is preliminary data.</text>
</comment>
<dbReference type="Proteomes" id="UP001198220">
    <property type="component" value="Unassembled WGS sequence"/>
</dbReference>
<keyword evidence="1" id="KW-0732">Signal</keyword>
<evidence type="ECO:0000313" key="3">
    <source>
        <dbReference type="Proteomes" id="UP001198220"/>
    </source>
</evidence>
<evidence type="ECO:0000313" key="2">
    <source>
        <dbReference type="EMBL" id="MCC2127816.1"/>
    </source>
</evidence>
<accession>A0AAE3A8A1</accession>
<name>A0AAE3A8A1_9FIRM</name>
<dbReference type="RefSeq" id="WP_331465375.1">
    <property type="nucleotide sequence ID" value="NZ_JAJEPS010000033.1"/>
</dbReference>